<dbReference type="Gene3D" id="1.10.220.70">
    <property type="entry name" value="lyase"/>
    <property type="match status" value="1"/>
</dbReference>
<dbReference type="Pfam" id="PF05985">
    <property type="entry name" value="EutC"/>
    <property type="match status" value="1"/>
</dbReference>
<accession>A0A518GHC4</accession>
<dbReference type="Gene3D" id="2.30.170.30">
    <property type="entry name" value="ethanolamine ammonia-lyase heavy chain domain like"/>
    <property type="match status" value="1"/>
</dbReference>
<dbReference type="EMBL" id="CP036298">
    <property type="protein sequence ID" value="QDV27984.1"/>
    <property type="molecule type" value="Genomic_DNA"/>
</dbReference>
<keyword evidence="1" id="KW-0456">Lyase</keyword>
<dbReference type="InterPro" id="IPR009246">
    <property type="entry name" value="EutC"/>
</dbReference>
<gene>
    <name evidence="1" type="primary">eutB</name>
    <name evidence="1" type="ORF">Q31a_63770</name>
</gene>
<dbReference type="Pfam" id="PF06751">
    <property type="entry name" value="EutB"/>
    <property type="match status" value="1"/>
</dbReference>
<dbReference type="KEGG" id="ahel:Q31a_63770"/>
<dbReference type="GO" id="GO:0008851">
    <property type="term" value="F:ethanolamine ammonia-lyase activity"/>
    <property type="evidence" value="ECO:0007669"/>
    <property type="project" value="UniProtKB-EC"/>
</dbReference>
<dbReference type="InterPro" id="IPR042251">
    <property type="entry name" value="EutC_C"/>
</dbReference>
<dbReference type="AlphaFoldDB" id="A0A518GHC4"/>
<evidence type="ECO:0000313" key="2">
    <source>
        <dbReference type="Proteomes" id="UP000318017"/>
    </source>
</evidence>
<name>A0A518GHC4_9BACT</name>
<dbReference type="NCBIfam" id="NF011649">
    <property type="entry name" value="PRK15067.1"/>
    <property type="match status" value="1"/>
</dbReference>
<dbReference type="Gene3D" id="3.40.50.11240">
    <property type="entry name" value="Ethanolamine ammonia-lyase light chain (EutC)"/>
    <property type="match status" value="1"/>
</dbReference>
<keyword evidence="2" id="KW-1185">Reference proteome</keyword>
<dbReference type="InterPro" id="IPR013785">
    <property type="entry name" value="Aldolase_TIM"/>
</dbReference>
<dbReference type="PANTHER" id="PTHR39329">
    <property type="entry name" value="ETHANOLAMINE AMMONIA-LYASE HEAVY CHAIN"/>
    <property type="match status" value="1"/>
</dbReference>
<reference evidence="1 2" key="1">
    <citation type="submission" date="2019-02" db="EMBL/GenBank/DDBJ databases">
        <title>Deep-cultivation of Planctomycetes and their phenomic and genomic characterization uncovers novel biology.</title>
        <authorList>
            <person name="Wiegand S."/>
            <person name="Jogler M."/>
            <person name="Boedeker C."/>
            <person name="Pinto D."/>
            <person name="Vollmers J."/>
            <person name="Rivas-Marin E."/>
            <person name="Kohn T."/>
            <person name="Peeters S.H."/>
            <person name="Heuer A."/>
            <person name="Rast P."/>
            <person name="Oberbeckmann S."/>
            <person name="Bunk B."/>
            <person name="Jeske O."/>
            <person name="Meyerdierks A."/>
            <person name="Storesund J.E."/>
            <person name="Kallscheuer N."/>
            <person name="Luecker S."/>
            <person name="Lage O.M."/>
            <person name="Pohl T."/>
            <person name="Merkel B.J."/>
            <person name="Hornburger P."/>
            <person name="Mueller R.-W."/>
            <person name="Bruemmer F."/>
            <person name="Labrenz M."/>
            <person name="Spormann A.M."/>
            <person name="Op den Camp H."/>
            <person name="Overmann J."/>
            <person name="Amann R."/>
            <person name="Jetten M.S.M."/>
            <person name="Mascher T."/>
            <person name="Medema M.H."/>
            <person name="Devos D.P."/>
            <person name="Kaster A.-K."/>
            <person name="Ovreas L."/>
            <person name="Rohde M."/>
            <person name="Galperin M.Y."/>
            <person name="Jogler C."/>
        </authorList>
    </citation>
    <scope>NUCLEOTIDE SEQUENCE [LARGE SCALE GENOMIC DNA]</scope>
    <source>
        <strain evidence="1 2">Q31a</strain>
    </source>
</reference>
<dbReference type="InterPro" id="IPR010628">
    <property type="entry name" value="EutB"/>
</dbReference>
<dbReference type="InterPro" id="IPR044941">
    <property type="entry name" value="EutB_N_sf"/>
</dbReference>
<dbReference type="GO" id="GO:0009350">
    <property type="term" value="C:ethanolamine ammonia-lyase complex"/>
    <property type="evidence" value="ECO:0007669"/>
    <property type="project" value="TreeGrafter"/>
</dbReference>
<organism evidence="1 2">
    <name type="scientific">Aureliella helgolandensis</name>
    <dbReference type="NCBI Taxonomy" id="2527968"/>
    <lineage>
        <taxon>Bacteria</taxon>
        <taxon>Pseudomonadati</taxon>
        <taxon>Planctomycetota</taxon>
        <taxon>Planctomycetia</taxon>
        <taxon>Pirellulales</taxon>
        <taxon>Pirellulaceae</taxon>
        <taxon>Aureliella</taxon>
    </lineage>
</organism>
<protein>
    <submittedName>
        <fullName evidence="1">Ethanolamine ammonia-lyase heavy chain</fullName>
        <ecNumber evidence="1">4.3.1.7</ecNumber>
    </submittedName>
</protein>
<dbReference type="Proteomes" id="UP000318017">
    <property type="component" value="Chromosome"/>
</dbReference>
<dbReference type="EC" id="4.3.1.7" evidence="1"/>
<dbReference type="Gene3D" id="3.20.20.70">
    <property type="entry name" value="Aldolase class I"/>
    <property type="match status" value="1"/>
</dbReference>
<dbReference type="GO" id="GO:0006520">
    <property type="term" value="P:amino acid metabolic process"/>
    <property type="evidence" value="ECO:0007669"/>
    <property type="project" value="InterPro"/>
</dbReference>
<dbReference type="InterPro" id="IPR044939">
    <property type="entry name" value="EutB_dom_2_sf"/>
</dbReference>
<evidence type="ECO:0000313" key="1">
    <source>
        <dbReference type="EMBL" id="QDV27984.1"/>
    </source>
</evidence>
<dbReference type="PANTHER" id="PTHR39329:SF1">
    <property type="entry name" value="ETHANOLAMINE AMMONIA-LYASE LARGE SUBUNIT"/>
    <property type="match status" value="1"/>
</dbReference>
<sequence length="745" mass="81562">MSEWGPCAAAELDLPPGVIVGHVEPSEDIFAYIERVAGRFDPALYLRLLGAANEFKEGDAIVGVSAADETARLAARQLLANTPLSAIDLHAPHRDELCEFVRSGLDPAALGPLAQATLGELKAFLLAAAEAEIHQISPGLSSDVIGCLVKLMSNAELTQLGANIFNALPGSQIGARGYLGARVQPNSPTDNVDDIRWQVFDAFAYAVGDVLLGTNPVSSEPASVLAVEQTLQEVLLTFGIDHLLPHCVLSHIDVQAQVEEQQPGSTELWFQSIAGTDAANATFDVSVDKMVEYARQRRGRFGLYFETGQGADFTNGHAHGFDMVLHESRKYGLTRQLARQVAIARGTDWDTQRSWVHVNDVAGFIGPEVFRTREQLVRCCLEDIVMGKLHGLTIGLDVCSTLHMDVTLDDLDWCLEQVAPACPAYLMALPTKIDPMLGYLTTGYQDHVRLREQFGFRVNDGMWQFFQELGVIDAAGQPTKHFGDPAWVYLQFCRRQGDGRSDAEILAAGKRTLQEIDGRGVFIAKGFGKRPSQLAPQLRYKIEHIYQDSKRCLWVEWNEDFIAQIPQRVVLQTTSEGRLDYILRPTGGEQLLSSSLEQLGQLRQQQAEQYNVQIVVSEGLNALAVMDEGQLQPLLRKLRSELAAAGYRLAPETIVVKSGRVRAGYRIGQSLFAGIAGERNLIHIIGERPGSGHHTLSAYLTTATGEQWQTTGAIDHNITKVVSGIATTALAPEQAAVDIRRVLTS</sequence>
<proteinExistence type="predicted"/>
<dbReference type="GO" id="GO:0005829">
    <property type="term" value="C:cytosol"/>
    <property type="evidence" value="ECO:0007669"/>
    <property type="project" value="TreeGrafter"/>
</dbReference>
<dbReference type="GO" id="GO:0046336">
    <property type="term" value="P:ethanolamine catabolic process"/>
    <property type="evidence" value="ECO:0007669"/>
    <property type="project" value="TreeGrafter"/>
</dbReference>